<comment type="caution">
    <text evidence="4">The sequence shown here is derived from an EMBL/GenBank/DDBJ whole genome shotgun (WGS) entry which is preliminary data.</text>
</comment>
<dbReference type="SUPFAM" id="SSF51735">
    <property type="entry name" value="NAD(P)-binding Rossmann-fold domains"/>
    <property type="match status" value="1"/>
</dbReference>
<dbReference type="Proteomes" id="UP001239994">
    <property type="component" value="Unassembled WGS sequence"/>
</dbReference>
<name>A0AAD9DVF7_9TELE</name>
<dbReference type="GO" id="GO:0030267">
    <property type="term" value="F:glyoxylate reductase (NADPH) activity"/>
    <property type="evidence" value="ECO:0007669"/>
    <property type="project" value="TreeGrafter"/>
</dbReference>
<evidence type="ECO:0000256" key="2">
    <source>
        <dbReference type="ARBA" id="ARBA00023002"/>
    </source>
</evidence>
<dbReference type="EMBL" id="JAROKS010000016">
    <property type="protein sequence ID" value="KAK1795421.1"/>
    <property type="molecule type" value="Genomic_DNA"/>
</dbReference>
<keyword evidence="2" id="KW-0560">Oxidoreductase</keyword>
<accession>A0AAD9DVF7</accession>
<feature type="domain" description="D-isomer specific 2-hydroxyacid dehydrogenase NAD-binding" evidence="3">
    <location>
        <begin position="1"/>
        <end position="96"/>
    </location>
</feature>
<sequence length="111" mass="12398">GNDVSGPTLGIIGKGRIRYKVAKRAQGFDMKVLYHNRNRSRGVGSGVKVLLQRSDFIIVVVRRSPQTHHLIGAKELAMMKSSGTLINISRGKTIQHNRGFSQNYFLKTIHI</sequence>
<evidence type="ECO:0000256" key="1">
    <source>
        <dbReference type="ARBA" id="ARBA00005854"/>
    </source>
</evidence>
<evidence type="ECO:0000313" key="4">
    <source>
        <dbReference type="EMBL" id="KAK1795421.1"/>
    </source>
</evidence>
<evidence type="ECO:0000259" key="3">
    <source>
        <dbReference type="Pfam" id="PF02826"/>
    </source>
</evidence>
<dbReference type="GO" id="GO:0005829">
    <property type="term" value="C:cytosol"/>
    <property type="evidence" value="ECO:0007669"/>
    <property type="project" value="TreeGrafter"/>
</dbReference>
<dbReference type="InterPro" id="IPR050223">
    <property type="entry name" value="D-isomer_2-hydroxyacid_DH"/>
</dbReference>
<dbReference type="InterPro" id="IPR036291">
    <property type="entry name" value="NAD(P)-bd_dom_sf"/>
</dbReference>
<proteinExistence type="inferred from homology"/>
<dbReference type="InterPro" id="IPR006140">
    <property type="entry name" value="D-isomer_DH_NAD-bd"/>
</dbReference>
<protein>
    <recommendedName>
        <fullName evidence="3">D-isomer specific 2-hydroxyacid dehydrogenase NAD-binding domain-containing protein</fullName>
    </recommendedName>
</protein>
<dbReference type="Pfam" id="PF02826">
    <property type="entry name" value="2-Hacid_dh_C"/>
    <property type="match status" value="1"/>
</dbReference>
<dbReference type="GO" id="GO:0016618">
    <property type="term" value="F:hydroxypyruvate reductase [NAD(P)H] activity"/>
    <property type="evidence" value="ECO:0007669"/>
    <property type="project" value="TreeGrafter"/>
</dbReference>
<dbReference type="PANTHER" id="PTHR10996:SF257">
    <property type="entry name" value="GLYOXYLATE REDUCTASE 1"/>
    <property type="match status" value="1"/>
</dbReference>
<dbReference type="AlphaFoldDB" id="A0AAD9DVF7"/>
<feature type="non-terminal residue" evidence="4">
    <location>
        <position position="1"/>
    </location>
</feature>
<dbReference type="Gene3D" id="3.40.50.720">
    <property type="entry name" value="NAD(P)-binding Rossmann-like Domain"/>
    <property type="match status" value="1"/>
</dbReference>
<keyword evidence="5" id="KW-1185">Reference proteome</keyword>
<comment type="similarity">
    <text evidence="1">Belongs to the D-isomer specific 2-hydroxyacid dehydrogenase family.</text>
</comment>
<gene>
    <name evidence="4" type="ORF">P4O66_010598</name>
</gene>
<reference evidence="4" key="1">
    <citation type="submission" date="2023-03" db="EMBL/GenBank/DDBJ databases">
        <title>Electrophorus voltai genome.</title>
        <authorList>
            <person name="Bian C."/>
        </authorList>
    </citation>
    <scope>NUCLEOTIDE SEQUENCE</scope>
    <source>
        <strain evidence="4">CB-2022</strain>
        <tissue evidence="4">Muscle</tissue>
    </source>
</reference>
<dbReference type="PANTHER" id="PTHR10996">
    <property type="entry name" value="2-HYDROXYACID DEHYDROGENASE-RELATED"/>
    <property type="match status" value="1"/>
</dbReference>
<evidence type="ECO:0000313" key="5">
    <source>
        <dbReference type="Proteomes" id="UP001239994"/>
    </source>
</evidence>
<dbReference type="GO" id="GO:0051287">
    <property type="term" value="F:NAD binding"/>
    <property type="evidence" value="ECO:0007669"/>
    <property type="project" value="InterPro"/>
</dbReference>
<organism evidence="4 5">
    <name type="scientific">Electrophorus voltai</name>
    <dbReference type="NCBI Taxonomy" id="2609070"/>
    <lineage>
        <taxon>Eukaryota</taxon>
        <taxon>Metazoa</taxon>
        <taxon>Chordata</taxon>
        <taxon>Craniata</taxon>
        <taxon>Vertebrata</taxon>
        <taxon>Euteleostomi</taxon>
        <taxon>Actinopterygii</taxon>
        <taxon>Neopterygii</taxon>
        <taxon>Teleostei</taxon>
        <taxon>Ostariophysi</taxon>
        <taxon>Gymnotiformes</taxon>
        <taxon>Gymnotoidei</taxon>
        <taxon>Gymnotidae</taxon>
        <taxon>Electrophorus</taxon>
    </lineage>
</organism>